<sequence length="686" mass="75778">MNNLLSCSALRWLLPVLALLCSGPAHAQPEPIKFGQVDKPDLTAAPFARDSAEAVVLCDYGRSRMEGKGAGLQVVFERITRIKILQKAGFEHATVEIPLYHRDGEQEKLSALRGYTYNLVNGAIEKTKLDATGAFVEKRTPTTDIQKFTLPNVREGSVIEYAYTLRSDFLFNFQDWSFQQAIPVRWSEYRVSIPTFYKYKIIYQGSQAFDVNLARFGTVGLSLDDKVPTGAGLSAGTSTGTLSVTASTEEHQWVRKNVPAFRPEPYMTTARDYVDRLDFELTGEQWSENNYHDLTGTWPKINSLLLADEDFGGRLNHAGPLKDQVTGLAARYPAVVDRAAAVRQTVMAALRYDGHDWYRAQTPLRKALDAHRGSAADVNLLLIAALREAGIDAHPLLLSTRDHGRISKEFPMLDRFNYVVALVPLDDGKDLLVDATEPVLPCGTLPERCLNSVGRLVLPKDGEGRWIDLTPTQRQVRFQQVALTLDAQGGLQGKVHDERGGYAGAQARTELASLGEKKYLAGLLQRHDSWTVPKLTVGQAEAVEKPLTLDYEFTQPPAGNATAGTFYLSPLSEFGPGQNPFRHQDRAFPIDFGMMQEETLLVTLTLPAGYEVASLPKPAVVELPDQGGRFIYNVAAVSPGVVQLTSRLNLRKPVYAAGEYANLRELYGQLMARQGEKLIIQKKSGG</sequence>
<dbReference type="Gene3D" id="2.60.120.1130">
    <property type="match status" value="1"/>
</dbReference>
<evidence type="ECO:0000313" key="3">
    <source>
        <dbReference type="EMBL" id="MBD2721729.1"/>
    </source>
</evidence>
<proteinExistence type="predicted"/>
<organism evidence="3 4">
    <name type="scientific">Hymenobacter armeniacus</name>
    <dbReference type="NCBI Taxonomy" id="2771358"/>
    <lineage>
        <taxon>Bacteria</taxon>
        <taxon>Pseudomonadati</taxon>
        <taxon>Bacteroidota</taxon>
        <taxon>Cytophagia</taxon>
        <taxon>Cytophagales</taxon>
        <taxon>Hymenobacteraceae</taxon>
        <taxon>Hymenobacter</taxon>
    </lineage>
</organism>
<gene>
    <name evidence="3" type="ORF">IC234_06275</name>
</gene>
<feature type="domain" description="DUF3857" evidence="2">
    <location>
        <begin position="78"/>
        <end position="205"/>
    </location>
</feature>
<dbReference type="Pfam" id="PF12969">
    <property type="entry name" value="DUF3857"/>
    <property type="match status" value="1"/>
</dbReference>
<accession>A0ABR8JP20</accession>
<feature type="chain" id="PRO_5046147386" evidence="1">
    <location>
        <begin position="28"/>
        <end position="686"/>
    </location>
</feature>
<keyword evidence="1" id="KW-0732">Signal</keyword>
<feature type="signal peptide" evidence="1">
    <location>
        <begin position="1"/>
        <end position="27"/>
    </location>
</feature>
<protein>
    <submittedName>
        <fullName evidence="3">DUF3857 domain-containing protein</fullName>
    </submittedName>
</protein>
<dbReference type="RefSeq" id="WP_190923001.1">
    <property type="nucleotide sequence ID" value="NZ_JACXAC010000002.1"/>
</dbReference>
<dbReference type="Proteomes" id="UP000606003">
    <property type="component" value="Unassembled WGS sequence"/>
</dbReference>
<keyword evidence="4" id="KW-1185">Reference proteome</keyword>
<evidence type="ECO:0000256" key="1">
    <source>
        <dbReference type="SAM" id="SignalP"/>
    </source>
</evidence>
<dbReference type="InterPro" id="IPR024618">
    <property type="entry name" value="DUF3857"/>
</dbReference>
<dbReference type="EMBL" id="JACXAC010000002">
    <property type="protein sequence ID" value="MBD2721729.1"/>
    <property type="molecule type" value="Genomic_DNA"/>
</dbReference>
<name>A0ABR8JP20_9BACT</name>
<evidence type="ECO:0000313" key="4">
    <source>
        <dbReference type="Proteomes" id="UP000606003"/>
    </source>
</evidence>
<evidence type="ECO:0000259" key="2">
    <source>
        <dbReference type="Pfam" id="PF12969"/>
    </source>
</evidence>
<dbReference type="Gene3D" id="2.60.40.3140">
    <property type="match status" value="1"/>
</dbReference>
<comment type="caution">
    <text evidence="3">The sequence shown here is derived from an EMBL/GenBank/DDBJ whole genome shotgun (WGS) entry which is preliminary data.</text>
</comment>
<reference evidence="3 4" key="1">
    <citation type="submission" date="2020-09" db="EMBL/GenBank/DDBJ databases">
        <authorList>
            <person name="Kim M.K."/>
        </authorList>
    </citation>
    <scope>NUCLEOTIDE SEQUENCE [LARGE SCALE GENOMIC DNA]</scope>
    <source>
        <strain evidence="3 4">BT189</strain>
    </source>
</reference>
<dbReference type="Gene3D" id="3.10.620.30">
    <property type="match status" value="1"/>
</dbReference>